<sequence>MNEAGTFSSDYTCPDIKHDEKPLDDEIKIPEPPFTIVTGASSNHFCAVHAWIYRTYTAISLAFPINAARPRVIIYNLGLSPWHISILTSLQSSGLITELRTFNFTKYPAFWDLTVARGQYAWKPGIVEEIARDFPGKILWLDAGTYVRTSMLQNFEKLLEKNNGFMSPRSGGSFFHWTHPGLFEYFDVPVPKEFENISNCNGAAFAFDTRTADKLLTDFVDCAYHKDCIAPPGSSRKNHRQDQAALTYIAAREGYYCSGSVYKFGVITHMDGDCAQTIVEFEALNFAPWQVTDEERAMIRSFKKHMKKKDKWWQNLWEETRNFNISYVVG</sequence>
<proteinExistence type="predicted"/>
<keyword evidence="2" id="KW-1185">Reference proteome</keyword>
<reference evidence="1" key="1">
    <citation type="submission" date="2021-06" db="EMBL/GenBank/DDBJ databases">
        <authorList>
            <person name="Kallberg Y."/>
            <person name="Tangrot J."/>
            <person name="Rosling A."/>
        </authorList>
    </citation>
    <scope>NUCLEOTIDE SEQUENCE</scope>
    <source>
        <strain evidence="1">IA702</strain>
    </source>
</reference>
<dbReference type="Proteomes" id="UP000789572">
    <property type="component" value="Unassembled WGS sequence"/>
</dbReference>
<evidence type="ECO:0000313" key="2">
    <source>
        <dbReference type="Proteomes" id="UP000789572"/>
    </source>
</evidence>
<protein>
    <submittedName>
        <fullName evidence="1">4014_t:CDS:1</fullName>
    </submittedName>
</protein>
<dbReference type="EMBL" id="CAJVPJ010001580">
    <property type="protein sequence ID" value="CAG8596620.1"/>
    <property type="molecule type" value="Genomic_DNA"/>
</dbReference>
<gene>
    <name evidence="1" type="ORF">POCULU_LOCUS7246</name>
</gene>
<organism evidence="1 2">
    <name type="scientific">Paraglomus occultum</name>
    <dbReference type="NCBI Taxonomy" id="144539"/>
    <lineage>
        <taxon>Eukaryota</taxon>
        <taxon>Fungi</taxon>
        <taxon>Fungi incertae sedis</taxon>
        <taxon>Mucoromycota</taxon>
        <taxon>Glomeromycotina</taxon>
        <taxon>Glomeromycetes</taxon>
        <taxon>Paraglomerales</taxon>
        <taxon>Paraglomeraceae</taxon>
        <taxon>Paraglomus</taxon>
    </lineage>
</organism>
<name>A0A9N9CDX3_9GLOM</name>
<dbReference type="AlphaFoldDB" id="A0A9N9CDX3"/>
<dbReference type="PANTHER" id="PTHR31389:SF4">
    <property type="entry name" value="LD39211P"/>
    <property type="match status" value="1"/>
</dbReference>
<dbReference type="OrthoDB" id="5954868at2759"/>
<dbReference type="PANTHER" id="PTHR31389">
    <property type="entry name" value="LD39211P"/>
    <property type="match status" value="1"/>
</dbReference>
<accession>A0A9N9CDX3</accession>
<evidence type="ECO:0000313" key="1">
    <source>
        <dbReference type="EMBL" id="CAG8596620.1"/>
    </source>
</evidence>
<comment type="caution">
    <text evidence="1">The sequence shown here is derived from an EMBL/GenBank/DDBJ whole genome shotgun (WGS) entry which is preliminary data.</text>
</comment>